<gene>
    <name evidence="6" type="ORF">ACFSSE_09720</name>
</gene>
<organism evidence="6 7">
    <name type="scientific">Pedobacter alpinus</name>
    <dbReference type="NCBI Taxonomy" id="1590643"/>
    <lineage>
        <taxon>Bacteria</taxon>
        <taxon>Pseudomonadati</taxon>
        <taxon>Bacteroidota</taxon>
        <taxon>Sphingobacteriia</taxon>
        <taxon>Sphingobacteriales</taxon>
        <taxon>Sphingobacteriaceae</taxon>
        <taxon>Pedobacter</taxon>
    </lineage>
</organism>
<evidence type="ECO:0000256" key="3">
    <source>
        <dbReference type="ARBA" id="ARBA00023315"/>
    </source>
</evidence>
<evidence type="ECO:0000256" key="1">
    <source>
        <dbReference type="ARBA" id="ARBA00005189"/>
    </source>
</evidence>
<dbReference type="CDD" id="cd07989">
    <property type="entry name" value="LPLAT_AGPAT-like"/>
    <property type="match status" value="1"/>
</dbReference>
<dbReference type="PANTHER" id="PTHR10434:SF40">
    <property type="entry name" value="1-ACYL-SN-GLYCEROL-3-PHOSPHATE ACYLTRANSFERASE"/>
    <property type="match status" value="1"/>
</dbReference>
<accession>A0ABW5TSD2</accession>
<dbReference type="RefSeq" id="WP_379043810.1">
    <property type="nucleotide sequence ID" value="NZ_JBHSKW010000032.1"/>
</dbReference>
<sequence>MIQFLKQGLRYWHYLMVIFTFGITYPFVYLFSRSSKTYTQLNSVRRICSFLPTFFSGFIFKYEFEEEIDWNKIYIICPNHASNLDIFTMSLVAKNNFFFLGKQELLDNPVTKIFFKTIDIPINRESKISSFRAFQKTAVRIKQGMSPIIFPEGKIGEEFPPILHEFKNGPFRLAIEHQIAIIPVTIQDNWKLWWDDGKKYGCKPGISKVYIHKPIEVSGFNLKDDEILKDLVYQKVNSKLNYPPSF</sequence>
<dbReference type="EMBL" id="JBHULV010000028">
    <property type="protein sequence ID" value="MFD2731983.1"/>
    <property type="molecule type" value="Genomic_DNA"/>
</dbReference>
<dbReference type="PANTHER" id="PTHR10434">
    <property type="entry name" value="1-ACYL-SN-GLYCEROL-3-PHOSPHATE ACYLTRANSFERASE"/>
    <property type="match status" value="1"/>
</dbReference>
<evidence type="ECO:0000313" key="6">
    <source>
        <dbReference type="EMBL" id="MFD2731983.1"/>
    </source>
</evidence>
<keyword evidence="7" id="KW-1185">Reference proteome</keyword>
<dbReference type="Proteomes" id="UP001597546">
    <property type="component" value="Unassembled WGS sequence"/>
</dbReference>
<evidence type="ECO:0000313" key="7">
    <source>
        <dbReference type="Proteomes" id="UP001597546"/>
    </source>
</evidence>
<dbReference type="SUPFAM" id="SSF69593">
    <property type="entry name" value="Glycerol-3-phosphate (1)-acyltransferase"/>
    <property type="match status" value="1"/>
</dbReference>
<protein>
    <submittedName>
        <fullName evidence="6">Lysophospholipid acyltransferase family protein</fullName>
    </submittedName>
</protein>
<dbReference type="InterPro" id="IPR002123">
    <property type="entry name" value="Plipid/glycerol_acylTrfase"/>
</dbReference>
<proteinExistence type="predicted"/>
<reference evidence="7" key="1">
    <citation type="journal article" date="2019" name="Int. J. Syst. Evol. Microbiol.">
        <title>The Global Catalogue of Microorganisms (GCM) 10K type strain sequencing project: providing services to taxonomists for standard genome sequencing and annotation.</title>
        <authorList>
            <consortium name="The Broad Institute Genomics Platform"/>
            <consortium name="The Broad Institute Genome Sequencing Center for Infectious Disease"/>
            <person name="Wu L."/>
            <person name="Ma J."/>
        </authorList>
    </citation>
    <scope>NUCLEOTIDE SEQUENCE [LARGE SCALE GENOMIC DNA]</scope>
    <source>
        <strain evidence="7">KCTC 42456</strain>
    </source>
</reference>
<dbReference type="GO" id="GO:0016746">
    <property type="term" value="F:acyltransferase activity"/>
    <property type="evidence" value="ECO:0007669"/>
    <property type="project" value="UniProtKB-KW"/>
</dbReference>
<keyword evidence="4" id="KW-0812">Transmembrane</keyword>
<comment type="caution">
    <text evidence="6">The sequence shown here is derived from an EMBL/GenBank/DDBJ whole genome shotgun (WGS) entry which is preliminary data.</text>
</comment>
<dbReference type="SMART" id="SM00563">
    <property type="entry name" value="PlsC"/>
    <property type="match status" value="1"/>
</dbReference>
<feature type="domain" description="Phospholipid/glycerol acyltransferase" evidence="5">
    <location>
        <begin position="74"/>
        <end position="189"/>
    </location>
</feature>
<comment type="pathway">
    <text evidence="1">Lipid metabolism.</text>
</comment>
<evidence type="ECO:0000256" key="4">
    <source>
        <dbReference type="SAM" id="Phobius"/>
    </source>
</evidence>
<keyword evidence="4" id="KW-1133">Transmembrane helix</keyword>
<keyword evidence="2" id="KW-0808">Transferase</keyword>
<keyword evidence="3 6" id="KW-0012">Acyltransferase</keyword>
<keyword evidence="4" id="KW-0472">Membrane</keyword>
<evidence type="ECO:0000256" key="2">
    <source>
        <dbReference type="ARBA" id="ARBA00022679"/>
    </source>
</evidence>
<evidence type="ECO:0000259" key="5">
    <source>
        <dbReference type="SMART" id="SM00563"/>
    </source>
</evidence>
<dbReference type="Pfam" id="PF01553">
    <property type="entry name" value="Acyltransferase"/>
    <property type="match status" value="1"/>
</dbReference>
<name>A0ABW5TSD2_9SPHI</name>
<feature type="transmembrane region" description="Helical" evidence="4">
    <location>
        <begin position="12"/>
        <end position="31"/>
    </location>
</feature>